<evidence type="ECO:0000256" key="4">
    <source>
        <dbReference type="ARBA" id="ARBA00035152"/>
    </source>
</evidence>
<dbReference type="PANTHER" id="PTHR21569">
    <property type="entry name" value="RIBOSOMAL PROTEIN S9"/>
    <property type="match status" value="1"/>
</dbReference>
<dbReference type="PROSITE" id="PS00360">
    <property type="entry name" value="RIBOSOMAL_S9"/>
    <property type="match status" value="1"/>
</dbReference>
<reference evidence="8" key="1">
    <citation type="submission" date="2021-01" db="EMBL/GenBank/DDBJ databases">
        <authorList>
            <person name="Eckstrom K.M.E."/>
        </authorList>
    </citation>
    <scope>NUCLEOTIDE SEQUENCE</scope>
    <source>
        <strain evidence="8">UVCC 0001</strain>
    </source>
</reference>
<dbReference type="GO" id="GO:0003735">
    <property type="term" value="F:structural constituent of ribosome"/>
    <property type="evidence" value="ECO:0007669"/>
    <property type="project" value="InterPro"/>
</dbReference>
<accession>A0AAD9II77</accession>
<evidence type="ECO:0000313" key="8">
    <source>
        <dbReference type="EMBL" id="KAK2076702.1"/>
    </source>
</evidence>
<dbReference type="HAMAP" id="MF_00532_B">
    <property type="entry name" value="Ribosomal_uS9_B"/>
    <property type="match status" value="1"/>
</dbReference>
<evidence type="ECO:0000256" key="3">
    <source>
        <dbReference type="ARBA" id="ARBA00023274"/>
    </source>
</evidence>
<evidence type="ECO:0000313" key="9">
    <source>
        <dbReference type="Proteomes" id="UP001255856"/>
    </source>
</evidence>
<dbReference type="Proteomes" id="UP001255856">
    <property type="component" value="Unassembled WGS sequence"/>
</dbReference>
<evidence type="ECO:0000256" key="1">
    <source>
        <dbReference type="ARBA" id="ARBA00005251"/>
    </source>
</evidence>
<evidence type="ECO:0000256" key="7">
    <source>
        <dbReference type="SAM" id="MobiDB-lite"/>
    </source>
</evidence>
<dbReference type="NCBIfam" id="NF001099">
    <property type="entry name" value="PRK00132.1"/>
    <property type="match status" value="1"/>
</dbReference>
<keyword evidence="3 6" id="KW-0687">Ribonucleoprotein</keyword>
<dbReference type="AlphaFoldDB" id="A0AAD9II77"/>
<evidence type="ECO:0000256" key="6">
    <source>
        <dbReference type="RuleBase" id="RU003815"/>
    </source>
</evidence>
<feature type="region of interest" description="Disordered" evidence="7">
    <location>
        <begin position="46"/>
        <end position="72"/>
    </location>
</feature>
<dbReference type="InterPro" id="IPR023035">
    <property type="entry name" value="Ribosomal_uS9_bac/plastid"/>
</dbReference>
<evidence type="ECO:0000256" key="5">
    <source>
        <dbReference type="ARBA" id="ARBA00035437"/>
    </source>
</evidence>
<dbReference type="FunFam" id="3.30.230.10:FF:000001">
    <property type="entry name" value="30S ribosomal protein S9"/>
    <property type="match status" value="1"/>
</dbReference>
<dbReference type="EMBL" id="JASFZW010000009">
    <property type="protein sequence ID" value="KAK2076702.1"/>
    <property type="molecule type" value="Genomic_DNA"/>
</dbReference>
<feature type="compositionally biased region" description="Low complexity" evidence="7">
    <location>
        <begin position="55"/>
        <end position="65"/>
    </location>
</feature>
<name>A0AAD9II77_PROWI</name>
<evidence type="ECO:0000256" key="2">
    <source>
        <dbReference type="ARBA" id="ARBA00022980"/>
    </source>
</evidence>
<dbReference type="InterPro" id="IPR020574">
    <property type="entry name" value="Ribosomal_uS9_CS"/>
</dbReference>
<dbReference type="Gene3D" id="3.30.230.10">
    <property type="match status" value="1"/>
</dbReference>
<organism evidence="8 9">
    <name type="scientific">Prototheca wickerhamii</name>
    <dbReference type="NCBI Taxonomy" id="3111"/>
    <lineage>
        <taxon>Eukaryota</taxon>
        <taxon>Viridiplantae</taxon>
        <taxon>Chlorophyta</taxon>
        <taxon>core chlorophytes</taxon>
        <taxon>Trebouxiophyceae</taxon>
        <taxon>Chlorellales</taxon>
        <taxon>Chlorellaceae</taxon>
        <taxon>Prototheca</taxon>
    </lineage>
</organism>
<dbReference type="GO" id="GO:0003723">
    <property type="term" value="F:RNA binding"/>
    <property type="evidence" value="ECO:0007669"/>
    <property type="project" value="TreeGrafter"/>
</dbReference>
<gene>
    <name evidence="8" type="ORF">QBZ16_005462</name>
</gene>
<dbReference type="InterPro" id="IPR014721">
    <property type="entry name" value="Ribsml_uS5_D2-typ_fold_subgr"/>
</dbReference>
<dbReference type="SUPFAM" id="SSF54211">
    <property type="entry name" value="Ribosomal protein S5 domain 2-like"/>
    <property type="match status" value="1"/>
</dbReference>
<keyword evidence="2 6" id="KW-0689">Ribosomal protein</keyword>
<keyword evidence="9" id="KW-1185">Reference proteome</keyword>
<proteinExistence type="inferred from homology"/>
<dbReference type="InterPro" id="IPR020568">
    <property type="entry name" value="Ribosomal_Su5_D2-typ_SF"/>
</dbReference>
<dbReference type="Pfam" id="PF00380">
    <property type="entry name" value="Ribosomal_S9"/>
    <property type="match status" value="1"/>
</dbReference>
<comment type="caution">
    <text evidence="8">The sequence shown here is derived from an EMBL/GenBank/DDBJ whole genome shotgun (WGS) entry which is preliminary data.</text>
</comment>
<dbReference type="GO" id="GO:0006412">
    <property type="term" value="P:translation"/>
    <property type="evidence" value="ECO:0007669"/>
    <property type="project" value="InterPro"/>
</dbReference>
<protein>
    <recommendedName>
        <fullName evidence="4">Small ribosomal subunit protein uS9c</fullName>
    </recommendedName>
    <alternativeName>
        <fullName evidence="5">30S ribosomal protein S9, chloroplastic</fullName>
    </alternativeName>
</protein>
<dbReference type="GO" id="GO:0022627">
    <property type="term" value="C:cytosolic small ribosomal subunit"/>
    <property type="evidence" value="ECO:0007669"/>
    <property type="project" value="TreeGrafter"/>
</dbReference>
<dbReference type="InterPro" id="IPR000754">
    <property type="entry name" value="Ribosomal_uS9"/>
</dbReference>
<comment type="similarity">
    <text evidence="1 6">Belongs to the universal ribosomal protein uS9 family.</text>
</comment>
<dbReference type="PANTHER" id="PTHR21569:SF1">
    <property type="entry name" value="SMALL RIBOSOMAL SUBUNIT PROTEIN US9M"/>
    <property type="match status" value="1"/>
</dbReference>
<sequence>MFQLVRLAAARSNQISGGLSALASETETLASRAWSCTPGFACREYSTGPGDKSGRPSSSASASDSADVDGEDDAWGKAILDGDWDSAWEIFEKQLPVDTPDMPDVMEILAFDNSAAESKAQRRQMEQDLKEAAMRRHVRVVDDKGRAQATGKRKTSIARVWVWPGQGHMMVNKQPYDAYFKTLALRNDLMAPFSVTGTVGRFDALVNVRGGGVTGQAQAVRHGLSRALQLFDPSFRPDLKATGLITRDPRIVERKKPGRKKARKSFQWVKR</sequence>